<keyword evidence="1 2" id="KW-0315">Glutamine amidotransferase</keyword>
<gene>
    <name evidence="2 4" type="primary">egtC</name>
    <name evidence="4" type="ORF">HQ603_14435</name>
</gene>
<dbReference type="PROSITE" id="PS51278">
    <property type="entry name" value="GATASE_TYPE_2"/>
    <property type="match status" value="1"/>
</dbReference>
<comment type="caution">
    <text evidence="4">The sequence shown here is derived from an EMBL/GenBank/DDBJ whole genome shotgun (WGS) entry which is preliminary data.</text>
</comment>
<proteinExistence type="inferred from homology"/>
<sequence length="246" mass="25914">MCRQLGYLGPARSVGDVLTAGTSSLMQQSWAPRDMRGGGTVNADGFGAAWWTDDGVGLYRNPMPIWTDPAVTDTLTSVRSTAVLAAIRSATVGMPVDRSACAPFVAGRWAFGHNGVVTGWPHSLADLVADVPAVDLLRLPAPTDAATLWVLLQHRLTRQEPGEAVAGLVRDVDAAAPGSRLNLLLGDGRTLWATAVHHALSVRADGESVTVASEPTDDDDPAWRPVPDRSIVTAAVGVLDITPLDR</sequence>
<comment type="pathway">
    <text evidence="2">Amino-acid biosynthesis; ergothioneine biosynthesis.</text>
</comment>
<keyword evidence="5" id="KW-1185">Reference proteome</keyword>
<dbReference type="InterPro" id="IPR052373">
    <property type="entry name" value="Gamma-glu_amide_hydrolase"/>
</dbReference>
<evidence type="ECO:0000256" key="2">
    <source>
        <dbReference type="HAMAP-Rule" id="MF_02036"/>
    </source>
</evidence>
<dbReference type="PANTHER" id="PTHR43187">
    <property type="entry name" value="GLUTAMINE AMIDOTRANSFERASE DUG3-RELATED"/>
    <property type="match status" value="1"/>
</dbReference>
<keyword evidence="2" id="KW-0378">Hydrolase</keyword>
<dbReference type="Proteomes" id="UP000825228">
    <property type="component" value="Unassembled WGS sequence"/>
</dbReference>
<dbReference type="EC" id="3.5.1.118" evidence="2"/>
<dbReference type="SUPFAM" id="SSF56235">
    <property type="entry name" value="N-terminal nucleophile aminohydrolases (Ntn hydrolases)"/>
    <property type="match status" value="1"/>
</dbReference>
<name>A0ABS7P6B3_9NOCA</name>
<dbReference type="InterPro" id="IPR017932">
    <property type="entry name" value="GATase_2_dom"/>
</dbReference>
<dbReference type="Gene3D" id="3.60.20.10">
    <property type="entry name" value="Glutamine Phosphoribosylpyrophosphate, subunit 1, domain 1"/>
    <property type="match status" value="1"/>
</dbReference>
<dbReference type="NCBIfam" id="TIGR03442">
    <property type="entry name" value="ergothioneine biosynthesis protein EgtC"/>
    <property type="match status" value="1"/>
</dbReference>
<evidence type="ECO:0000313" key="4">
    <source>
        <dbReference type="EMBL" id="MBY6367949.1"/>
    </source>
</evidence>
<accession>A0ABS7P6B3</accession>
<reference evidence="4 5" key="1">
    <citation type="submission" date="2020-06" db="EMBL/GenBank/DDBJ databases">
        <title>Taxonomy, biology and ecology of Rhodococcus bacteria occurring in California pistachio and other woody hosts as revealed by genome sequence analyses.</title>
        <authorList>
            <person name="Gai Y."/>
            <person name="Riely B."/>
        </authorList>
    </citation>
    <scope>NUCLEOTIDE SEQUENCE [LARGE SCALE GENOMIC DNA]</scope>
    <source>
        <strain evidence="4 5">BP-281</strain>
    </source>
</reference>
<dbReference type="Pfam" id="PF13230">
    <property type="entry name" value="GATase_4"/>
    <property type="match status" value="1"/>
</dbReference>
<dbReference type="HAMAP" id="MF_02036">
    <property type="entry name" value="EgtC"/>
    <property type="match status" value="1"/>
</dbReference>
<evidence type="ECO:0000313" key="5">
    <source>
        <dbReference type="Proteomes" id="UP000825228"/>
    </source>
</evidence>
<comment type="catalytic activity">
    <reaction evidence="2">
        <text>gamma-L-glutamyl-hercynylcysteine S-oxide + H2O = S-(hercyn-2-yl)-L-cysteine S-oxide + L-glutamate</text>
        <dbReference type="Rhea" id="RHEA:42684"/>
        <dbReference type="ChEBI" id="CHEBI:15377"/>
        <dbReference type="ChEBI" id="CHEBI:29985"/>
        <dbReference type="ChEBI" id="CHEBI:82703"/>
        <dbReference type="ChEBI" id="CHEBI:82706"/>
        <dbReference type="EC" id="3.5.1.118"/>
    </reaction>
</comment>
<dbReference type="RefSeq" id="WP_222685266.1">
    <property type="nucleotide sequence ID" value="NZ_JABUBT010000041.1"/>
</dbReference>
<dbReference type="InterPro" id="IPR017808">
    <property type="entry name" value="EgtC"/>
</dbReference>
<dbReference type="PANTHER" id="PTHR43187:SF2">
    <property type="entry name" value="GAMMA-GLUTAMYL-HERCYNYLCYSTEINE SULFOXIDE HYDROLASE"/>
    <property type="match status" value="1"/>
</dbReference>
<dbReference type="CDD" id="cd01908">
    <property type="entry name" value="YafJ"/>
    <property type="match status" value="1"/>
</dbReference>
<evidence type="ECO:0000259" key="3">
    <source>
        <dbReference type="PROSITE" id="PS51278"/>
    </source>
</evidence>
<comment type="function">
    <text evidence="2">Catalyzes the hydrolysis of the gamma-glutamyl amide bond of hercynyl-gamma-L-glutamyl-L-cysteine sulfoxide to produce hercynylcysteine sulfoxide, a step in the biosynthesis pathway of ergothioneine.</text>
</comment>
<dbReference type="InterPro" id="IPR032889">
    <property type="entry name" value="EgtC_Actinobacteria"/>
</dbReference>
<protein>
    <recommendedName>
        <fullName evidence="2">Gamma-glutamyl-hercynylcysteine sulfoxide hydrolase</fullName>
        <ecNumber evidence="2">3.5.1.118</ecNumber>
    </recommendedName>
    <alternativeName>
        <fullName evidence="2">Gamma-glutamyl hercynylcysteine S-oxide hydrolase</fullName>
    </alternativeName>
</protein>
<dbReference type="InterPro" id="IPR026869">
    <property type="entry name" value="EgtC-like"/>
</dbReference>
<feature type="domain" description="Glutamine amidotransferase type-2" evidence="3">
    <location>
        <begin position="2"/>
        <end position="246"/>
    </location>
</feature>
<dbReference type="InterPro" id="IPR029055">
    <property type="entry name" value="Ntn_hydrolases_N"/>
</dbReference>
<dbReference type="EMBL" id="JABUBU010000016">
    <property type="protein sequence ID" value="MBY6367949.1"/>
    <property type="molecule type" value="Genomic_DNA"/>
</dbReference>
<evidence type="ECO:0000256" key="1">
    <source>
        <dbReference type="ARBA" id="ARBA00022962"/>
    </source>
</evidence>
<organism evidence="4 5">
    <name type="scientific">Rhodococcoides corynebacterioides</name>
    <dbReference type="NCBI Taxonomy" id="53972"/>
    <lineage>
        <taxon>Bacteria</taxon>
        <taxon>Bacillati</taxon>
        <taxon>Actinomycetota</taxon>
        <taxon>Actinomycetes</taxon>
        <taxon>Mycobacteriales</taxon>
        <taxon>Nocardiaceae</taxon>
        <taxon>Rhodococcoides</taxon>
    </lineage>
</organism>